<feature type="transmembrane region" description="Helical" evidence="1">
    <location>
        <begin position="79"/>
        <end position="103"/>
    </location>
</feature>
<protein>
    <recommendedName>
        <fullName evidence="4">Membrane protein YkvI</fullName>
    </recommendedName>
</protein>
<feature type="transmembrane region" description="Helical" evidence="1">
    <location>
        <begin position="38"/>
        <end position="58"/>
    </location>
</feature>
<dbReference type="AlphaFoldDB" id="A0A8J2YKL2"/>
<keyword evidence="1" id="KW-0812">Transmembrane</keyword>
<comment type="caution">
    <text evidence="2">The sequence shown here is derived from an EMBL/GenBank/DDBJ whole genome shotgun (WGS) entry which is preliminary data.</text>
</comment>
<reference evidence="2" key="1">
    <citation type="journal article" date="2014" name="Int. J. Syst. Evol. Microbiol.">
        <title>Complete genome sequence of Corynebacterium casei LMG S-19264T (=DSM 44701T), isolated from a smear-ripened cheese.</title>
        <authorList>
            <consortium name="US DOE Joint Genome Institute (JGI-PGF)"/>
            <person name="Walter F."/>
            <person name="Albersmeier A."/>
            <person name="Kalinowski J."/>
            <person name="Ruckert C."/>
        </authorList>
    </citation>
    <scope>NUCLEOTIDE SEQUENCE</scope>
    <source>
        <strain evidence="2">CGMCC 1.15371</strain>
    </source>
</reference>
<feature type="transmembrane region" description="Helical" evidence="1">
    <location>
        <begin position="134"/>
        <end position="153"/>
    </location>
</feature>
<feature type="transmembrane region" description="Helical" evidence="1">
    <location>
        <begin position="249"/>
        <end position="275"/>
    </location>
</feature>
<sequence length="323" mass="35555">MIKAGLKWMFLILGTMIGAGYASGRELWQFFGQESAVAIGLFTLLFIISTYVMMMLSYKGQTIHYKPVLEKLLGGKMTILYDGMIFIYLFTTTVVMLAGGGAALIAVGIPYWVGILLISGCLVLLFIRGNKGVISINIIIIPLLILLLVGVLLKFGQTTKGLWIIDFTHQSNWTSAFTFTALNVLPLAAILGAIGREIKSKGEIWIAALGSGLLLGIISFLYNESLVHVGNDVMIYEMPLFALLKNYPYAMTFVMTVLLWCAIYTTAASGILGLVTRIKKVFHRPLWEIALGLVLIMIPFTTVGFAKLITILYPIYGILNLYS</sequence>
<name>A0A8J2YKL2_9BACL</name>
<evidence type="ECO:0000313" key="2">
    <source>
        <dbReference type="EMBL" id="GGE48292.1"/>
    </source>
</evidence>
<dbReference type="RefSeq" id="WP_188695593.1">
    <property type="nucleotide sequence ID" value="NZ_BMIR01000014.1"/>
</dbReference>
<feature type="transmembrane region" description="Helical" evidence="1">
    <location>
        <begin position="173"/>
        <end position="192"/>
    </location>
</feature>
<feature type="transmembrane region" description="Helical" evidence="1">
    <location>
        <begin position="109"/>
        <end position="127"/>
    </location>
</feature>
<feature type="transmembrane region" description="Helical" evidence="1">
    <location>
        <begin position="287"/>
        <end position="316"/>
    </location>
</feature>
<evidence type="ECO:0000313" key="3">
    <source>
        <dbReference type="Proteomes" id="UP000628775"/>
    </source>
</evidence>
<keyword evidence="1" id="KW-1133">Transmembrane helix</keyword>
<gene>
    <name evidence="2" type="primary">yyaD</name>
    <name evidence="2" type="ORF">GCM10011391_28860</name>
</gene>
<reference evidence="2" key="2">
    <citation type="submission" date="2020-09" db="EMBL/GenBank/DDBJ databases">
        <authorList>
            <person name="Sun Q."/>
            <person name="Zhou Y."/>
        </authorList>
    </citation>
    <scope>NUCLEOTIDE SEQUENCE</scope>
    <source>
        <strain evidence="2">CGMCC 1.15371</strain>
    </source>
</reference>
<dbReference type="InterPro" id="IPR038728">
    <property type="entry name" value="YkvI-like"/>
</dbReference>
<feature type="transmembrane region" description="Helical" evidence="1">
    <location>
        <begin position="204"/>
        <end position="222"/>
    </location>
</feature>
<dbReference type="EMBL" id="BMIR01000014">
    <property type="protein sequence ID" value="GGE48292.1"/>
    <property type="molecule type" value="Genomic_DNA"/>
</dbReference>
<keyword evidence="1" id="KW-0472">Membrane</keyword>
<organism evidence="2 3">
    <name type="scientific">Pullulanibacillus camelliae</name>
    <dbReference type="NCBI Taxonomy" id="1707096"/>
    <lineage>
        <taxon>Bacteria</taxon>
        <taxon>Bacillati</taxon>
        <taxon>Bacillota</taxon>
        <taxon>Bacilli</taxon>
        <taxon>Bacillales</taxon>
        <taxon>Sporolactobacillaceae</taxon>
        <taxon>Pullulanibacillus</taxon>
    </lineage>
</organism>
<evidence type="ECO:0008006" key="4">
    <source>
        <dbReference type="Google" id="ProtNLM"/>
    </source>
</evidence>
<dbReference type="PANTHER" id="PTHR37814">
    <property type="entry name" value="CONSERVED MEMBRANE PROTEIN"/>
    <property type="match status" value="1"/>
</dbReference>
<dbReference type="Proteomes" id="UP000628775">
    <property type="component" value="Unassembled WGS sequence"/>
</dbReference>
<accession>A0A8J2YKL2</accession>
<dbReference type="PANTHER" id="PTHR37814:SF1">
    <property type="entry name" value="MEMBRANE PROTEIN"/>
    <property type="match status" value="1"/>
</dbReference>
<proteinExistence type="predicted"/>
<keyword evidence="3" id="KW-1185">Reference proteome</keyword>
<evidence type="ECO:0000256" key="1">
    <source>
        <dbReference type="SAM" id="Phobius"/>
    </source>
</evidence>